<evidence type="ECO:0000313" key="2">
    <source>
        <dbReference type="Proteomes" id="UP001623348"/>
    </source>
</evidence>
<comment type="caution">
    <text evidence="1">The sequence shown here is derived from an EMBL/GenBank/DDBJ whole genome shotgun (WGS) entry which is preliminary data.</text>
</comment>
<dbReference type="AlphaFoldDB" id="A0ABC9Y7P3"/>
<gene>
    <name evidence="1" type="ORF">GRJ2_003021700</name>
</gene>
<sequence>MAVDEKLDMPQQSALAAQKANHVLGCIKRGMTSGSREVILPLNSTLMIPHQEYCVQLWGPQDKKDMDLLEQVQRRDTKMIRGMKHLSYEARLRALELFRLEKRRL</sequence>
<protein>
    <submittedName>
        <fullName evidence="1">Uncharacterized protein</fullName>
    </submittedName>
</protein>
<organism evidence="1 2">
    <name type="scientific">Grus japonensis</name>
    <name type="common">Japanese crane</name>
    <name type="synonym">Red-crowned crane</name>
    <dbReference type="NCBI Taxonomy" id="30415"/>
    <lineage>
        <taxon>Eukaryota</taxon>
        <taxon>Metazoa</taxon>
        <taxon>Chordata</taxon>
        <taxon>Craniata</taxon>
        <taxon>Vertebrata</taxon>
        <taxon>Euteleostomi</taxon>
        <taxon>Archelosauria</taxon>
        <taxon>Archosauria</taxon>
        <taxon>Dinosauria</taxon>
        <taxon>Saurischia</taxon>
        <taxon>Theropoda</taxon>
        <taxon>Coelurosauria</taxon>
        <taxon>Aves</taxon>
        <taxon>Neognathae</taxon>
        <taxon>Neoaves</taxon>
        <taxon>Gruiformes</taxon>
        <taxon>Gruidae</taxon>
        <taxon>Grus</taxon>
    </lineage>
</organism>
<dbReference type="Proteomes" id="UP001623348">
    <property type="component" value="Unassembled WGS sequence"/>
</dbReference>
<accession>A0ABC9Y7P3</accession>
<dbReference type="EMBL" id="BAAFJT010000040">
    <property type="protein sequence ID" value="GAB0205561.1"/>
    <property type="molecule type" value="Genomic_DNA"/>
</dbReference>
<dbReference type="PANTHER" id="PTHR33332">
    <property type="entry name" value="REVERSE TRANSCRIPTASE DOMAIN-CONTAINING PROTEIN"/>
    <property type="match status" value="1"/>
</dbReference>
<evidence type="ECO:0000313" key="1">
    <source>
        <dbReference type="EMBL" id="GAB0205561.1"/>
    </source>
</evidence>
<keyword evidence="2" id="KW-1185">Reference proteome</keyword>
<name>A0ABC9Y7P3_GRUJA</name>
<reference evidence="1 2" key="1">
    <citation type="submission" date="2024-06" db="EMBL/GenBank/DDBJ databases">
        <title>The draft genome of Grus japonensis, version 3.</title>
        <authorList>
            <person name="Nabeshima K."/>
            <person name="Suzuki S."/>
            <person name="Onuma M."/>
        </authorList>
    </citation>
    <scope>NUCLEOTIDE SEQUENCE [LARGE SCALE GENOMIC DNA]</scope>
    <source>
        <strain evidence="1 2">451A</strain>
    </source>
</reference>
<proteinExistence type="predicted"/>